<evidence type="ECO:0000313" key="2">
    <source>
        <dbReference type="EMBL" id="KAK9884145.1"/>
    </source>
</evidence>
<dbReference type="Proteomes" id="UP001431783">
    <property type="component" value="Unassembled WGS sequence"/>
</dbReference>
<feature type="region of interest" description="Disordered" evidence="1">
    <location>
        <begin position="445"/>
        <end position="469"/>
    </location>
</feature>
<dbReference type="EMBL" id="JARQZJ010000092">
    <property type="protein sequence ID" value="KAK9884145.1"/>
    <property type="molecule type" value="Genomic_DNA"/>
</dbReference>
<reference evidence="2 3" key="1">
    <citation type="submission" date="2023-03" db="EMBL/GenBank/DDBJ databases">
        <title>Genome insight into feeding habits of ladybird beetles.</title>
        <authorList>
            <person name="Li H.-S."/>
            <person name="Huang Y.-H."/>
            <person name="Pang H."/>
        </authorList>
    </citation>
    <scope>NUCLEOTIDE SEQUENCE [LARGE SCALE GENOMIC DNA]</scope>
    <source>
        <strain evidence="2">SYSU_2023b</strain>
        <tissue evidence="2">Whole body</tissue>
    </source>
</reference>
<proteinExistence type="predicted"/>
<protein>
    <submittedName>
        <fullName evidence="2">Uncharacterized protein</fullName>
    </submittedName>
</protein>
<evidence type="ECO:0000313" key="3">
    <source>
        <dbReference type="Proteomes" id="UP001431783"/>
    </source>
</evidence>
<organism evidence="2 3">
    <name type="scientific">Henosepilachna vigintioctopunctata</name>
    <dbReference type="NCBI Taxonomy" id="420089"/>
    <lineage>
        <taxon>Eukaryota</taxon>
        <taxon>Metazoa</taxon>
        <taxon>Ecdysozoa</taxon>
        <taxon>Arthropoda</taxon>
        <taxon>Hexapoda</taxon>
        <taxon>Insecta</taxon>
        <taxon>Pterygota</taxon>
        <taxon>Neoptera</taxon>
        <taxon>Endopterygota</taxon>
        <taxon>Coleoptera</taxon>
        <taxon>Polyphaga</taxon>
        <taxon>Cucujiformia</taxon>
        <taxon>Coccinelloidea</taxon>
        <taxon>Coccinellidae</taxon>
        <taxon>Epilachninae</taxon>
        <taxon>Epilachnini</taxon>
        <taxon>Henosepilachna</taxon>
    </lineage>
</organism>
<evidence type="ECO:0000256" key="1">
    <source>
        <dbReference type="SAM" id="MobiDB-lite"/>
    </source>
</evidence>
<gene>
    <name evidence="2" type="ORF">WA026_005096</name>
</gene>
<dbReference type="AlphaFoldDB" id="A0AAW1USW8"/>
<feature type="compositionally biased region" description="Polar residues" evidence="1">
    <location>
        <begin position="458"/>
        <end position="469"/>
    </location>
</feature>
<keyword evidence="3" id="KW-1185">Reference proteome</keyword>
<comment type="caution">
    <text evidence="2">The sequence shown here is derived from an EMBL/GenBank/DDBJ whole genome shotgun (WGS) entry which is preliminary data.</text>
</comment>
<accession>A0AAW1USW8</accession>
<name>A0AAW1USW8_9CUCU</name>
<sequence>MNLLQGYNQLKVDGEIYKTQEKTYMNNQLFSSFEEKYNFCVERPETEELMPGKNENYWASPSRKQEEDVSQGGIHLLRLRGGALTKSPLAECEEVMEQFDKILREYRNALSPCGQIGCNFAPNIVEAACNQTCYNILDTGISTDGCGSPECEYAKYKKSLIPLDFDIEKQFIGPAIIGNCGHPKCPYQMEPILPPIHWECPEPLPAGKCTNPNCPYVPNDLPYHTRLSTTKGPCGSNECPYLPPAPCCSPNCPFRNAPPCASAKEALHNRKERKENKAKNFASCPFSNPPTIINVMQLCDNPDCDVLKRAMQSGDCTTRAELCNSPNCPVKSIRKKCSNPECPFTKSELDSKCSNPDCPLNGGSSESCSNPNCPFAKSSTELTQFSSEATQERSKSEEVKVEPTETEISESCVNPECPFNAPSIESCKNPECPFKEEKPIFQESKESCDNPECPFKQGSRSSTESQSRNANVTTHFVLVKGRHV</sequence>